<dbReference type="SMART" id="SM01419">
    <property type="entry name" value="Thiol-ester_cl"/>
    <property type="match status" value="1"/>
</dbReference>
<dbReference type="InterPro" id="IPR008930">
    <property type="entry name" value="Terpenoid_cyclase/PrenylTrfase"/>
</dbReference>
<dbReference type="InterPro" id="IPR047565">
    <property type="entry name" value="Alpha-macroglob_thiol-ester_cl"/>
</dbReference>
<evidence type="ECO:0000313" key="6">
    <source>
        <dbReference type="EMBL" id="CAA6806053.1"/>
    </source>
</evidence>
<sequence>MKKLLLLSPLLLNIFLFAHITPIQTPIPINSTFELNNTEESFDINYGYTHAPFLNCSPKISAAYKVESRQKLKVILQQALQTSTQYSCNYEGKDVIFNTVAFKLMDAHYFKDENIMRLSFNDKLDLKSISTGLQLIKIDKLSKTSLKYKVLEHSEENLILQLNEKVGSNVIELNINDKLKTIYNVAYPETYTQRFNTLHKNIKLDPEKTSMNIADAPQMVSLANGDFALRIFVNDDLTDHTKESIEIVGIKNFQVSEYDYIDQKMRERYGIQNAYYYHDITSKEFTENTEYNIILKAGLTSYYREIKENVHYKLKTGDRAKVVLFDNDKPYISNKGELAFSSINIDKATLIVERILDDNLRYFMNFNQAKQEHIDAYTHEIFSKELILNQKKNTLLKQKFKLSDLNKKALAVGIYKITLRYSELINKKEEERSASKVLFLSNLGITATIAKEQAFVSVLSLDETKAVNNAEVQIYAENNELIAKAKTNNDGIAIINKEMLKKVAKGIIVQTATDKNFLALNNSINSPSIEQLSENLERFKAHVYFQSKIVRPKAKVNALLSIKDRDFISASKLPVKVIFKEQYGKKVHEKVYHTDAYGLIDFNHQLDANDQTGNYKLEVYLGENLIGSQLMKVETFMPPKIENKIETDKTLYHIDELMNVNIHSSYLFGAVASNLQGKVTLNARPINYRHKAFKDYHFSNDALAKKNISTYLEHNEDIILDDKGKYNVILKNTLTQKVPSILEAMVGTTIMDDSQPISTYKKVKIYPYKSMVGLTINHHSFEKGEKLKGKTVLIDPKTAKVIKRKLYAIVKHVEWHYDYADGNYNWEKETSIVDRFSINSNESFSRSITRNGTYIIEVHDRLNGHSTSQEFDVFWANYSNVSPKNNLQTVEVTFEDKLYKKGDTLEVQIKSPILKGQLLLTLAGEKVDNYKVLALNKGVAKVPFKITEEMQRGLRVYATVIRPTHSSSGLIPFRAMGHKFVKPNREAHKIKIDINVSKTTKSKTVLPLKITTSKPSKILISVVDKGILQLLEQKKPEIFKYFNQKPNQQLSYHDLYDQLLSHIAQGTLVDFGAGDMLSLKQKHLAPDLGKRIKPFMIWSGLLDNAEKTKKLDINIPEFNGKAVIVVIAMNENSIGVSSQDINVKDDIMIKPSFPLYGLVGDKIEVPIRIFNSTENNKTITLASVNSMNITLKLQEKKLNIPAHGSKAVMAQLSANSIGKATISLLGKYDNIEVSKSLELPIYSPYPLSTKTFKGIASTKQSFKVPQAYKNAKAYVNLSNNLVGALRNDLKYLITYPYGCAEQTSSQLSAMHHAKAFLKEDTLIKESENFILQGIKKLHNMQNYYGEFEYWEGEDSVLAYASLYTAQTLLEIDKANGSIKENLKKNTIKMLHAVASENDSYQAEYSNLHQLYAAYILADNKLLTSSTANMLYEKKTYQKDVLATLYMAAILKATGKTEKAQALFESNQHKLSDYAHKSYNIQNEDFDSSVRNMMLHFIIKSKYFNKDADDLAIVQKEFSNLYSTQEKALALKAVSTYLGQPKESKIDVNLTVNNKNFNYKQNKLLTVDKVTSSTIKLSPTNSNVSYSVELVKHLPKTLKNDLSTQKELSIKQEFVNADGRTVDLAKLKQGDKIFSKISIANYQKINHVVVNQKIPACLSIINNNIPNHEPHFPNENINLTHKEIQDDRILHFIDLAEKTAYNETLKKEVTIQNQGVLYTPLFASSLGTCKLPATIAEAMYDARISDYAKEARTVTVKKN</sequence>
<feature type="domain" description="Alpha-2-macroglobulin bait region" evidence="4">
    <location>
        <begin position="890"/>
        <end position="1030"/>
    </location>
</feature>
<dbReference type="EMBL" id="CACVAU010000019">
    <property type="protein sequence ID" value="CAA6806053.1"/>
    <property type="molecule type" value="Genomic_DNA"/>
</dbReference>
<feature type="domain" description="Alpha-2-macroglobulin" evidence="5">
    <location>
        <begin position="1094"/>
        <end position="1183"/>
    </location>
</feature>
<dbReference type="SMART" id="SM01359">
    <property type="entry name" value="A2M_N_2"/>
    <property type="match status" value="1"/>
</dbReference>
<dbReference type="GO" id="GO:0004866">
    <property type="term" value="F:endopeptidase inhibitor activity"/>
    <property type="evidence" value="ECO:0007669"/>
    <property type="project" value="InterPro"/>
</dbReference>
<dbReference type="InterPro" id="IPR051802">
    <property type="entry name" value="YfhM-like"/>
</dbReference>
<evidence type="ECO:0000256" key="2">
    <source>
        <dbReference type="ARBA" id="ARBA00022729"/>
    </source>
</evidence>
<dbReference type="Gene3D" id="2.60.40.1930">
    <property type="match status" value="1"/>
</dbReference>
<dbReference type="InterPro" id="IPR002890">
    <property type="entry name" value="MG2"/>
</dbReference>
<dbReference type="PANTHER" id="PTHR40094:SF1">
    <property type="entry name" value="UBIQUITIN DOMAIN-CONTAINING PROTEIN"/>
    <property type="match status" value="1"/>
</dbReference>
<dbReference type="InterPro" id="IPR021868">
    <property type="entry name" value="Alpha_2_Macroglob_MG3"/>
</dbReference>
<evidence type="ECO:0000256" key="1">
    <source>
        <dbReference type="ARBA" id="ARBA00010556"/>
    </source>
</evidence>
<accession>A0A6S6SCK3</accession>
<dbReference type="InterPro" id="IPR001599">
    <property type="entry name" value="Macroglobln_a2"/>
</dbReference>
<dbReference type="SMART" id="SM01360">
    <property type="entry name" value="A2M"/>
    <property type="match status" value="1"/>
</dbReference>
<organism evidence="6">
    <name type="scientific">uncultured Sulfurovum sp</name>
    <dbReference type="NCBI Taxonomy" id="269237"/>
    <lineage>
        <taxon>Bacteria</taxon>
        <taxon>Pseudomonadati</taxon>
        <taxon>Campylobacterota</taxon>
        <taxon>Epsilonproteobacteria</taxon>
        <taxon>Campylobacterales</taxon>
        <taxon>Sulfurovaceae</taxon>
        <taxon>Sulfurovum</taxon>
        <taxon>environmental samples</taxon>
    </lineage>
</organism>
<dbReference type="SUPFAM" id="SSF48239">
    <property type="entry name" value="Terpenoid cyclases/Protein prenyltransferases"/>
    <property type="match status" value="1"/>
</dbReference>
<dbReference type="Pfam" id="PF17973">
    <property type="entry name" value="bMG10"/>
    <property type="match status" value="1"/>
</dbReference>
<dbReference type="InterPro" id="IPR041246">
    <property type="entry name" value="Bact_MG10"/>
</dbReference>
<dbReference type="Pfam" id="PF07703">
    <property type="entry name" value="A2M_BRD"/>
    <property type="match status" value="1"/>
</dbReference>
<dbReference type="Pfam" id="PF17972">
    <property type="entry name" value="bMG5"/>
    <property type="match status" value="1"/>
</dbReference>
<evidence type="ECO:0000259" key="4">
    <source>
        <dbReference type="SMART" id="SM01359"/>
    </source>
</evidence>
<protein>
    <submittedName>
        <fullName evidence="6">Alpha-2-macroglobulin</fullName>
    </submittedName>
</protein>
<comment type="similarity">
    <text evidence="1">Belongs to the protease inhibitor I39 (alpha-2-macroglobulin) family. Bacterial alpha-2-macroglobulin subfamily.</text>
</comment>
<dbReference type="InterPro" id="IPR041203">
    <property type="entry name" value="Bact_A2M_MG5"/>
</dbReference>
<dbReference type="PANTHER" id="PTHR40094">
    <property type="entry name" value="ALPHA-2-MACROGLOBULIN HOMOLOG"/>
    <property type="match status" value="1"/>
</dbReference>
<dbReference type="CDD" id="cd02891">
    <property type="entry name" value="A2M_like"/>
    <property type="match status" value="1"/>
</dbReference>
<dbReference type="InterPro" id="IPR011625">
    <property type="entry name" value="A2M_N_BRD"/>
</dbReference>
<reference evidence="6" key="1">
    <citation type="submission" date="2020-01" db="EMBL/GenBank/DDBJ databases">
        <authorList>
            <person name="Meier V. D."/>
            <person name="Meier V D."/>
        </authorList>
    </citation>
    <scope>NUCLEOTIDE SEQUENCE</scope>
    <source>
        <strain evidence="6">HLG_WM_MAG_05</strain>
    </source>
</reference>
<proteinExistence type="inferred from homology"/>
<keyword evidence="2 3" id="KW-0732">Signal</keyword>
<dbReference type="Gene3D" id="1.50.10.20">
    <property type="match status" value="1"/>
</dbReference>
<evidence type="ECO:0000256" key="3">
    <source>
        <dbReference type="SAM" id="SignalP"/>
    </source>
</evidence>
<name>A0A6S6SCK3_9BACT</name>
<feature type="chain" id="PRO_5028163285" evidence="3">
    <location>
        <begin position="19"/>
        <end position="1758"/>
    </location>
</feature>
<dbReference type="Pfam" id="PF01835">
    <property type="entry name" value="MG2"/>
    <property type="match status" value="1"/>
</dbReference>
<gene>
    <name evidence="6" type="ORF">HELGO_WM12508</name>
</gene>
<dbReference type="Pfam" id="PF00207">
    <property type="entry name" value="A2M"/>
    <property type="match status" value="1"/>
</dbReference>
<dbReference type="Pfam" id="PF11974">
    <property type="entry name" value="bMG3"/>
    <property type="match status" value="1"/>
</dbReference>
<evidence type="ECO:0000259" key="5">
    <source>
        <dbReference type="SMART" id="SM01360"/>
    </source>
</evidence>
<feature type="signal peptide" evidence="3">
    <location>
        <begin position="1"/>
        <end position="18"/>
    </location>
</feature>